<keyword evidence="7 9" id="KW-0346">Stress response</keyword>
<dbReference type="InterPro" id="IPR029048">
    <property type="entry name" value="HSP70_C_sf"/>
</dbReference>
<evidence type="ECO:0000256" key="3">
    <source>
        <dbReference type="ARBA" id="ARBA00014415"/>
    </source>
</evidence>
<dbReference type="PROSITE" id="PS01036">
    <property type="entry name" value="HSP70_3"/>
    <property type="match status" value="1"/>
</dbReference>
<dbReference type="SUPFAM" id="SSF53067">
    <property type="entry name" value="Actin-like ATPase domain"/>
    <property type="match status" value="2"/>
</dbReference>
<comment type="function">
    <text evidence="1 9">Acts as a chaperone.</text>
</comment>
<evidence type="ECO:0000256" key="7">
    <source>
        <dbReference type="ARBA" id="ARBA00023016"/>
    </source>
</evidence>
<evidence type="ECO:0000256" key="4">
    <source>
        <dbReference type="ARBA" id="ARBA00022553"/>
    </source>
</evidence>
<dbReference type="NCBIfam" id="TIGR02350">
    <property type="entry name" value="prok_dnaK"/>
    <property type="match status" value="1"/>
</dbReference>
<dbReference type="Gene3D" id="3.90.640.10">
    <property type="entry name" value="Actin, Chain A, domain 4"/>
    <property type="match status" value="1"/>
</dbReference>
<dbReference type="Proteomes" id="UP000184127">
    <property type="component" value="Unassembled WGS sequence"/>
</dbReference>
<organism evidence="13 14">
    <name type="scientific">Thermoanaerobacter uzonensis DSM 18761</name>
    <dbReference type="NCBI Taxonomy" id="1123369"/>
    <lineage>
        <taxon>Bacteria</taxon>
        <taxon>Bacillati</taxon>
        <taxon>Bacillota</taxon>
        <taxon>Clostridia</taxon>
        <taxon>Thermoanaerobacterales</taxon>
        <taxon>Thermoanaerobacteraceae</taxon>
        <taxon>Thermoanaerobacter</taxon>
    </lineage>
</organism>
<name>A0A1M4Y4H6_9THEO</name>
<dbReference type="PRINTS" id="PR00301">
    <property type="entry name" value="HEATSHOCK70"/>
</dbReference>
<dbReference type="PROSITE" id="PS00297">
    <property type="entry name" value="HSP70_1"/>
    <property type="match status" value="1"/>
</dbReference>
<feature type="compositionally biased region" description="Low complexity" evidence="12">
    <location>
        <begin position="577"/>
        <end position="596"/>
    </location>
</feature>
<gene>
    <name evidence="9" type="primary">dnaK</name>
    <name evidence="13" type="ORF">SAMN02745195_01646</name>
</gene>
<reference evidence="14" key="1">
    <citation type="submission" date="2016-11" db="EMBL/GenBank/DDBJ databases">
        <authorList>
            <person name="Varghese N."/>
            <person name="Submissions S."/>
        </authorList>
    </citation>
    <scope>NUCLEOTIDE SEQUENCE [LARGE SCALE GENOMIC DNA]</scope>
    <source>
        <strain evidence="14">DSM 18761</strain>
    </source>
</reference>
<dbReference type="Pfam" id="PF00012">
    <property type="entry name" value="HSP70"/>
    <property type="match status" value="1"/>
</dbReference>
<dbReference type="GO" id="GO:0005524">
    <property type="term" value="F:ATP binding"/>
    <property type="evidence" value="ECO:0007669"/>
    <property type="project" value="UniProtKB-UniRule"/>
</dbReference>
<keyword evidence="6 9" id="KW-0067">ATP-binding</keyword>
<dbReference type="FunFam" id="3.30.420.40:FF:000071">
    <property type="entry name" value="Molecular chaperone DnaK"/>
    <property type="match status" value="1"/>
</dbReference>
<keyword evidence="11" id="KW-0175">Coiled coil</keyword>
<keyword evidence="8 9" id="KW-0143">Chaperone</keyword>
<dbReference type="PANTHER" id="PTHR19375">
    <property type="entry name" value="HEAT SHOCK PROTEIN 70KDA"/>
    <property type="match status" value="1"/>
</dbReference>
<dbReference type="FunFam" id="3.90.640.10:FF:000003">
    <property type="entry name" value="Molecular chaperone DnaK"/>
    <property type="match status" value="1"/>
</dbReference>
<evidence type="ECO:0000256" key="12">
    <source>
        <dbReference type="SAM" id="MobiDB-lite"/>
    </source>
</evidence>
<dbReference type="EMBL" id="FQUR01000012">
    <property type="protein sequence ID" value="SHF00605.1"/>
    <property type="molecule type" value="Genomic_DNA"/>
</dbReference>
<dbReference type="SUPFAM" id="SSF100920">
    <property type="entry name" value="Heat shock protein 70kD (HSP70), peptide-binding domain"/>
    <property type="match status" value="1"/>
</dbReference>
<dbReference type="AlphaFoldDB" id="A0A1M4Y4H6"/>
<evidence type="ECO:0000313" key="13">
    <source>
        <dbReference type="EMBL" id="SHF00605.1"/>
    </source>
</evidence>
<dbReference type="InterPro" id="IPR013126">
    <property type="entry name" value="Hsp_70_fam"/>
</dbReference>
<dbReference type="PROSITE" id="PS00329">
    <property type="entry name" value="HSP70_2"/>
    <property type="match status" value="1"/>
</dbReference>
<comment type="similarity">
    <text evidence="2 9 10">Belongs to the heat shock protein 70 family.</text>
</comment>
<dbReference type="GO" id="GO:0140662">
    <property type="term" value="F:ATP-dependent protein folding chaperone"/>
    <property type="evidence" value="ECO:0007669"/>
    <property type="project" value="InterPro"/>
</dbReference>
<dbReference type="Gene3D" id="3.30.420.40">
    <property type="match status" value="2"/>
</dbReference>
<evidence type="ECO:0000313" key="14">
    <source>
        <dbReference type="Proteomes" id="UP000184127"/>
    </source>
</evidence>
<protein>
    <recommendedName>
        <fullName evidence="3 9">Chaperone protein DnaK</fullName>
    </recommendedName>
    <alternativeName>
        <fullName evidence="9">HSP70</fullName>
    </alternativeName>
    <alternativeName>
        <fullName evidence="9">Heat shock 70 kDa protein</fullName>
    </alternativeName>
    <alternativeName>
        <fullName evidence="9">Heat shock protein 70</fullName>
    </alternativeName>
</protein>
<keyword evidence="5 9" id="KW-0547">Nucleotide-binding</keyword>
<dbReference type="InterPro" id="IPR018181">
    <property type="entry name" value="Heat_shock_70_CS"/>
</dbReference>
<dbReference type="SUPFAM" id="SSF100934">
    <property type="entry name" value="Heat shock protein 70kD (HSP70), C-terminal subdomain"/>
    <property type="match status" value="1"/>
</dbReference>
<feature type="modified residue" description="Phosphothreonine; by autocatalysis" evidence="9">
    <location>
        <position position="174"/>
    </location>
</feature>
<dbReference type="RefSeq" id="WP_072968966.1">
    <property type="nucleotide sequence ID" value="NZ_FQUR01000012.1"/>
</dbReference>
<dbReference type="HAMAP" id="MF_00332">
    <property type="entry name" value="DnaK"/>
    <property type="match status" value="1"/>
</dbReference>
<keyword evidence="4 9" id="KW-0597">Phosphoprotein</keyword>
<dbReference type="InterPro" id="IPR029047">
    <property type="entry name" value="HSP70_peptide-bd_sf"/>
</dbReference>
<dbReference type="CDD" id="cd10234">
    <property type="entry name" value="ASKHA_NBD_HSP70_DnaK-like"/>
    <property type="match status" value="1"/>
</dbReference>
<dbReference type="NCBIfam" id="NF001413">
    <property type="entry name" value="PRK00290.1"/>
    <property type="match status" value="1"/>
</dbReference>
<dbReference type="GO" id="GO:0051082">
    <property type="term" value="F:unfolded protein binding"/>
    <property type="evidence" value="ECO:0007669"/>
    <property type="project" value="InterPro"/>
</dbReference>
<evidence type="ECO:0000256" key="1">
    <source>
        <dbReference type="ARBA" id="ARBA00002290"/>
    </source>
</evidence>
<dbReference type="InterPro" id="IPR012725">
    <property type="entry name" value="Chaperone_DnaK"/>
</dbReference>
<dbReference type="FunFam" id="2.60.34.10:FF:000014">
    <property type="entry name" value="Chaperone protein DnaK HSP70"/>
    <property type="match status" value="1"/>
</dbReference>
<evidence type="ECO:0000256" key="5">
    <source>
        <dbReference type="ARBA" id="ARBA00022741"/>
    </source>
</evidence>
<evidence type="ECO:0000256" key="11">
    <source>
        <dbReference type="SAM" id="Coils"/>
    </source>
</evidence>
<evidence type="ECO:0000256" key="6">
    <source>
        <dbReference type="ARBA" id="ARBA00022840"/>
    </source>
</evidence>
<accession>A0A1M4Y4H6</accession>
<evidence type="ECO:0000256" key="9">
    <source>
        <dbReference type="HAMAP-Rule" id="MF_00332"/>
    </source>
</evidence>
<dbReference type="InterPro" id="IPR043129">
    <property type="entry name" value="ATPase_NBD"/>
</dbReference>
<feature type="coiled-coil region" evidence="11">
    <location>
        <begin position="223"/>
        <end position="250"/>
    </location>
</feature>
<dbReference type="Gene3D" id="2.60.34.10">
    <property type="entry name" value="Substrate Binding Domain Of DNAk, Chain A, domain 1"/>
    <property type="match status" value="1"/>
</dbReference>
<keyword evidence="14" id="KW-1185">Reference proteome</keyword>
<sequence>MGKVIGIDLGTTFSCVAVMEGGQPVVIPNAEGARTTPSVVAFTKEGERLVGQVAKRQAIVNPDRTIMSIKRHMGTDYKVKIDDKEYTPQEISAMILQKLKADAEAYLGEKVTQAVITVPAYFNDSQRQATKDAGRIAGLEVLRIINEPTAAALAYGLDKEGNQKIMVYDLGGGTFDVSILEIGDGVFEVLATSGNNHLGGDDFDQRIIDWLADNFKKEYGIDLRNDRMALQRLKDAAEKAKIELSSATVTNINLPFITADATGPKHIDVNLTRAKFEELISDLVESTVGPVNQALSDAGLKPSDIDKVILIGGSTRVPLVQETVKRIMGKEPHKGINPDEAVAIGAAIQAAVLAGEVKDILLLDVTPLSLGIETLGGVFTKIIERNTTIPTKKSQIFTTAADNQTSVEIHVLQGERPMAKDNKTLGRFILSGIPPAPRGVPQIEVTFDIDANGIVHVSAKDLGTGKSQDITITSTTNLSEEEIQRMINEAKQYEEQDRKKKEEIEIRNKADSLIYQAEKTMKDLGDKVTQAEKDEINREIENVRKALEGSDIEAIKNASEKLSQAFYKVSTRIYQQAGGQAGGATNTGSAGQGTTQDNVYEANYKVEDDDNK</sequence>
<dbReference type="Gene3D" id="1.20.1270.10">
    <property type="match status" value="1"/>
</dbReference>
<dbReference type="FunFam" id="1.20.1270.10:FF:000001">
    <property type="entry name" value="Molecular chaperone DnaK"/>
    <property type="match status" value="1"/>
</dbReference>
<evidence type="ECO:0000256" key="8">
    <source>
        <dbReference type="ARBA" id="ARBA00023186"/>
    </source>
</evidence>
<comment type="induction">
    <text evidence="9">By stress conditions e.g. heat shock.</text>
</comment>
<feature type="coiled-coil region" evidence="11">
    <location>
        <begin position="476"/>
        <end position="553"/>
    </location>
</feature>
<proteinExistence type="evidence at transcript level"/>
<evidence type="ECO:0000256" key="10">
    <source>
        <dbReference type="RuleBase" id="RU003322"/>
    </source>
</evidence>
<feature type="region of interest" description="Disordered" evidence="12">
    <location>
        <begin position="577"/>
        <end position="612"/>
    </location>
</feature>
<evidence type="ECO:0000256" key="2">
    <source>
        <dbReference type="ARBA" id="ARBA00007381"/>
    </source>
</evidence>